<dbReference type="InterPro" id="IPR043135">
    <property type="entry name" value="Fur_C"/>
</dbReference>
<evidence type="ECO:0000256" key="8">
    <source>
        <dbReference type="ARBA" id="ARBA00023163"/>
    </source>
</evidence>
<keyword evidence="5 9" id="KW-0862">Zinc</keyword>
<feature type="binding site" evidence="9">
    <location>
        <position position="108"/>
    </location>
    <ligand>
        <name>Zn(2+)</name>
        <dbReference type="ChEBI" id="CHEBI:29105"/>
    </ligand>
</feature>
<keyword evidence="12" id="KW-1185">Reference proteome</keyword>
<dbReference type="InterPro" id="IPR036388">
    <property type="entry name" value="WH-like_DNA-bd_sf"/>
</dbReference>
<keyword evidence="4" id="KW-0678">Repressor</keyword>
<keyword evidence="3" id="KW-0963">Cytoplasm</keyword>
<evidence type="ECO:0000256" key="1">
    <source>
        <dbReference type="ARBA" id="ARBA00004496"/>
    </source>
</evidence>
<keyword evidence="7" id="KW-0238">DNA-binding</keyword>
<evidence type="ECO:0000256" key="9">
    <source>
        <dbReference type="PIRSR" id="PIRSR602481-1"/>
    </source>
</evidence>
<dbReference type="EMBL" id="AZDX01000009">
    <property type="protein sequence ID" value="KRL07130.1"/>
    <property type="molecule type" value="Genomic_DNA"/>
</dbReference>
<keyword evidence="8" id="KW-0804">Transcription</keyword>
<comment type="cofactor">
    <cofactor evidence="10">
        <name>Mn(2+)</name>
        <dbReference type="ChEBI" id="CHEBI:29035"/>
    </cofactor>
    <cofactor evidence="10">
        <name>Fe(2+)</name>
        <dbReference type="ChEBI" id="CHEBI:29033"/>
    </cofactor>
    <text evidence="10">Binds 1 Mn(2+) or Fe(2+) ion per subunit.</text>
</comment>
<dbReference type="Gene3D" id="1.10.10.10">
    <property type="entry name" value="Winged helix-like DNA-binding domain superfamily/Winged helix DNA-binding domain"/>
    <property type="match status" value="1"/>
</dbReference>
<feature type="binding site" evidence="10">
    <location>
        <position position="137"/>
    </location>
    <ligand>
        <name>Fe cation</name>
        <dbReference type="ChEBI" id="CHEBI:24875"/>
    </ligand>
</feature>
<comment type="cofactor">
    <cofactor evidence="9">
        <name>Zn(2+)</name>
        <dbReference type="ChEBI" id="CHEBI:29105"/>
    </cofactor>
    <text evidence="9">Binds 1 zinc ion per subunit.</text>
</comment>
<feature type="binding site" evidence="10">
    <location>
        <position position="102"/>
    </location>
    <ligand>
        <name>Fe cation</name>
        <dbReference type="ChEBI" id="CHEBI:24875"/>
    </ligand>
</feature>
<keyword evidence="10" id="KW-0408">Iron</keyword>
<dbReference type="GO" id="GO:0003700">
    <property type="term" value="F:DNA-binding transcription factor activity"/>
    <property type="evidence" value="ECO:0007669"/>
    <property type="project" value="InterPro"/>
</dbReference>
<proteinExistence type="inferred from homology"/>
<evidence type="ECO:0000256" key="4">
    <source>
        <dbReference type="ARBA" id="ARBA00022491"/>
    </source>
</evidence>
<organism evidence="11 12">
    <name type="scientific">Liquorilactobacillus hordei DSM 19519</name>
    <dbReference type="NCBI Taxonomy" id="1423759"/>
    <lineage>
        <taxon>Bacteria</taxon>
        <taxon>Bacillati</taxon>
        <taxon>Bacillota</taxon>
        <taxon>Bacilli</taxon>
        <taxon>Lactobacillales</taxon>
        <taxon>Lactobacillaceae</taxon>
        <taxon>Liquorilactobacillus</taxon>
    </lineage>
</organism>
<dbReference type="GO" id="GO:0005737">
    <property type="term" value="C:cytoplasm"/>
    <property type="evidence" value="ECO:0007669"/>
    <property type="project" value="UniProtKB-SubCell"/>
</dbReference>
<dbReference type="InterPro" id="IPR002481">
    <property type="entry name" value="FUR"/>
</dbReference>
<feature type="binding site" evidence="9">
    <location>
        <position position="145"/>
    </location>
    <ligand>
        <name>Zn(2+)</name>
        <dbReference type="ChEBI" id="CHEBI:29105"/>
    </ligand>
</feature>
<evidence type="ECO:0000256" key="6">
    <source>
        <dbReference type="ARBA" id="ARBA00023015"/>
    </source>
</evidence>
<feature type="binding site" evidence="9">
    <location>
        <position position="148"/>
    </location>
    <ligand>
        <name>Zn(2+)</name>
        <dbReference type="ChEBI" id="CHEBI:29105"/>
    </ligand>
</feature>
<dbReference type="GO" id="GO:1900376">
    <property type="term" value="P:regulation of secondary metabolite biosynthetic process"/>
    <property type="evidence" value="ECO:0007669"/>
    <property type="project" value="TreeGrafter"/>
</dbReference>
<comment type="caution">
    <text evidence="11">The sequence shown here is derived from an EMBL/GenBank/DDBJ whole genome shotgun (WGS) entry which is preliminary data.</text>
</comment>
<reference evidence="11 12" key="1">
    <citation type="journal article" date="2015" name="Genome Announc.">
        <title>Expanding the biotechnology potential of lactobacilli through comparative genomics of 213 strains and associated genera.</title>
        <authorList>
            <person name="Sun Z."/>
            <person name="Harris H.M."/>
            <person name="McCann A."/>
            <person name="Guo C."/>
            <person name="Argimon S."/>
            <person name="Zhang W."/>
            <person name="Yang X."/>
            <person name="Jeffery I.B."/>
            <person name="Cooney J.C."/>
            <person name="Kagawa T.F."/>
            <person name="Liu W."/>
            <person name="Song Y."/>
            <person name="Salvetti E."/>
            <person name="Wrobel A."/>
            <person name="Rasinkangas P."/>
            <person name="Parkhill J."/>
            <person name="Rea M.C."/>
            <person name="O'Sullivan O."/>
            <person name="Ritari J."/>
            <person name="Douillard F.P."/>
            <person name="Paul Ross R."/>
            <person name="Yang R."/>
            <person name="Briner A.E."/>
            <person name="Felis G.E."/>
            <person name="de Vos W.M."/>
            <person name="Barrangou R."/>
            <person name="Klaenhammer T.R."/>
            <person name="Caufield P.W."/>
            <person name="Cui Y."/>
            <person name="Zhang H."/>
            <person name="O'Toole P.W."/>
        </authorList>
    </citation>
    <scope>NUCLEOTIDE SEQUENCE [LARGE SCALE GENOMIC DNA]</scope>
    <source>
        <strain evidence="11 12">DSM 19519</strain>
    </source>
</reference>
<gene>
    <name evidence="11" type="ORF">FC92_GL002221</name>
</gene>
<dbReference type="GO" id="GO:0008270">
    <property type="term" value="F:zinc ion binding"/>
    <property type="evidence" value="ECO:0007669"/>
    <property type="project" value="TreeGrafter"/>
</dbReference>
<dbReference type="GO" id="GO:0000976">
    <property type="term" value="F:transcription cis-regulatory region binding"/>
    <property type="evidence" value="ECO:0007669"/>
    <property type="project" value="TreeGrafter"/>
</dbReference>
<dbReference type="PANTHER" id="PTHR33202:SF1">
    <property type="entry name" value="FERRIC UPTAKE REGULATION PROTEIN"/>
    <property type="match status" value="1"/>
</dbReference>
<evidence type="ECO:0000256" key="5">
    <source>
        <dbReference type="ARBA" id="ARBA00022833"/>
    </source>
</evidence>
<evidence type="ECO:0000256" key="10">
    <source>
        <dbReference type="PIRSR" id="PIRSR602481-2"/>
    </source>
</evidence>
<dbReference type="Proteomes" id="UP000051448">
    <property type="component" value="Unassembled WGS sequence"/>
</dbReference>
<dbReference type="GO" id="GO:0045892">
    <property type="term" value="P:negative regulation of DNA-templated transcription"/>
    <property type="evidence" value="ECO:0007669"/>
    <property type="project" value="TreeGrafter"/>
</dbReference>
<comment type="similarity">
    <text evidence="2">Belongs to the Fur family.</text>
</comment>
<dbReference type="Gene3D" id="3.30.1490.190">
    <property type="match status" value="1"/>
</dbReference>
<keyword evidence="6" id="KW-0805">Transcription regulation</keyword>
<sequence length="154" mass="18072">MSPITINCGGEEMIDVAVKILQKNKYKITKQRISMLEYLSHFQEQYINVAAVDKYMHEIYPGMSHNTIYRNIKEFQEVGIIEQRTRDGIACVKYQCDFVHQHHHHFICKKCGKVQEVQMCPLDFFEEQLPGCEIDDHHFELYGICADCIRLGKD</sequence>
<protein>
    <submittedName>
        <fullName evidence="11">Ferric uptake regulation protein</fullName>
    </submittedName>
</protein>
<keyword evidence="9" id="KW-0479">Metal-binding</keyword>
<dbReference type="STRING" id="1423759.FC92_GL002221"/>
<accession>A0A0R1MPV5</accession>
<evidence type="ECO:0000256" key="2">
    <source>
        <dbReference type="ARBA" id="ARBA00007957"/>
    </source>
</evidence>
<dbReference type="PATRIC" id="fig|1423759.3.peg.2325"/>
<evidence type="ECO:0000313" key="11">
    <source>
        <dbReference type="EMBL" id="KRL07130.1"/>
    </source>
</evidence>
<evidence type="ECO:0000256" key="3">
    <source>
        <dbReference type="ARBA" id="ARBA00022490"/>
    </source>
</evidence>
<comment type="subcellular location">
    <subcellularLocation>
        <location evidence="1">Cytoplasm</location>
    </subcellularLocation>
</comment>
<evidence type="ECO:0000256" key="7">
    <source>
        <dbReference type="ARBA" id="ARBA00023125"/>
    </source>
</evidence>
<dbReference type="AlphaFoldDB" id="A0A0R1MPV5"/>
<dbReference type="SUPFAM" id="SSF46785">
    <property type="entry name" value="Winged helix' DNA-binding domain"/>
    <property type="match status" value="1"/>
</dbReference>
<evidence type="ECO:0000313" key="12">
    <source>
        <dbReference type="Proteomes" id="UP000051448"/>
    </source>
</evidence>
<dbReference type="InterPro" id="IPR036390">
    <property type="entry name" value="WH_DNA-bd_sf"/>
</dbReference>
<dbReference type="Pfam" id="PF01475">
    <property type="entry name" value="FUR"/>
    <property type="match status" value="1"/>
</dbReference>
<feature type="binding site" evidence="9">
    <location>
        <position position="111"/>
    </location>
    <ligand>
        <name>Zn(2+)</name>
        <dbReference type="ChEBI" id="CHEBI:29105"/>
    </ligand>
</feature>
<dbReference type="PANTHER" id="PTHR33202">
    <property type="entry name" value="ZINC UPTAKE REGULATION PROTEIN"/>
    <property type="match status" value="1"/>
</dbReference>
<name>A0A0R1MPV5_9LACO</name>
<dbReference type="CDD" id="cd07153">
    <property type="entry name" value="Fur_like"/>
    <property type="match status" value="1"/>
</dbReference>